<dbReference type="PANTHER" id="PTHR43798:SF33">
    <property type="entry name" value="HYDROLASE, PUTATIVE (AFU_ORTHOLOGUE AFUA_2G14860)-RELATED"/>
    <property type="match status" value="1"/>
</dbReference>
<sequence>MVRRVGLLGLVSAVLVGAAGCGSGAEARAQVLEAAGVRQSVVCTGTGSPAVVMVHGIGDRASSGDLVPAQELLSQTHRTCRYDRPGTGQSPPPPRAGRTGDDLVAELSAVADLADPSAPVIVVAHSFGSYPALLMADRHPDRVAGLVLADTVDPGFGLLAALGAGSWKEARQGREGLDLEAVERQVGRVGSLERLPLVVVRRGEGVSQAWLAAQQALAGRSSHSKLLVAEDSGHEVPSDAPEKVREGVEALAGLGG</sequence>
<organism evidence="4 5">
    <name type="scientific">Planobispora takensis</name>
    <dbReference type="NCBI Taxonomy" id="1367882"/>
    <lineage>
        <taxon>Bacteria</taxon>
        <taxon>Bacillati</taxon>
        <taxon>Actinomycetota</taxon>
        <taxon>Actinomycetes</taxon>
        <taxon>Streptosporangiales</taxon>
        <taxon>Streptosporangiaceae</taxon>
        <taxon>Planobispora</taxon>
    </lineage>
</organism>
<comment type="caution">
    <text evidence="4">The sequence shown here is derived from an EMBL/GenBank/DDBJ whole genome shotgun (WGS) entry which is preliminary data.</text>
</comment>
<dbReference type="InterPro" id="IPR000073">
    <property type="entry name" value="AB_hydrolase_1"/>
</dbReference>
<dbReference type="AlphaFoldDB" id="A0A8J3WRP0"/>
<name>A0A8J3WRP0_9ACTN</name>
<dbReference type="InterPro" id="IPR029058">
    <property type="entry name" value="AB_hydrolase_fold"/>
</dbReference>
<protein>
    <recommendedName>
        <fullName evidence="3">AB hydrolase-1 domain-containing protein</fullName>
    </recommendedName>
</protein>
<evidence type="ECO:0000313" key="5">
    <source>
        <dbReference type="Proteomes" id="UP000634476"/>
    </source>
</evidence>
<feature type="region of interest" description="Disordered" evidence="1">
    <location>
        <begin position="80"/>
        <end position="100"/>
    </location>
</feature>
<keyword evidence="2" id="KW-0732">Signal</keyword>
<dbReference type="SUPFAM" id="SSF53474">
    <property type="entry name" value="alpha/beta-Hydrolases"/>
    <property type="match status" value="1"/>
</dbReference>
<dbReference type="PANTHER" id="PTHR43798">
    <property type="entry name" value="MONOACYLGLYCEROL LIPASE"/>
    <property type="match status" value="1"/>
</dbReference>
<gene>
    <name evidence="4" type="ORF">Pta02_13890</name>
</gene>
<dbReference type="InterPro" id="IPR050266">
    <property type="entry name" value="AB_hydrolase_sf"/>
</dbReference>
<proteinExistence type="predicted"/>
<evidence type="ECO:0000256" key="2">
    <source>
        <dbReference type="SAM" id="SignalP"/>
    </source>
</evidence>
<feature type="chain" id="PRO_5038744079" description="AB hydrolase-1 domain-containing protein" evidence="2">
    <location>
        <begin position="19"/>
        <end position="256"/>
    </location>
</feature>
<reference evidence="4" key="1">
    <citation type="submission" date="2021-01" db="EMBL/GenBank/DDBJ databases">
        <title>Whole genome shotgun sequence of Planobispora takensis NBRC 109077.</title>
        <authorList>
            <person name="Komaki H."/>
            <person name="Tamura T."/>
        </authorList>
    </citation>
    <scope>NUCLEOTIDE SEQUENCE</scope>
    <source>
        <strain evidence="4">NBRC 109077</strain>
    </source>
</reference>
<evidence type="ECO:0000313" key="4">
    <source>
        <dbReference type="EMBL" id="GIH99380.1"/>
    </source>
</evidence>
<evidence type="ECO:0000256" key="1">
    <source>
        <dbReference type="SAM" id="MobiDB-lite"/>
    </source>
</evidence>
<accession>A0A8J3WRP0</accession>
<evidence type="ECO:0000259" key="3">
    <source>
        <dbReference type="Pfam" id="PF00561"/>
    </source>
</evidence>
<keyword evidence="5" id="KW-1185">Reference proteome</keyword>
<feature type="signal peptide" evidence="2">
    <location>
        <begin position="1"/>
        <end position="18"/>
    </location>
</feature>
<dbReference type="Gene3D" id="3.40.50.1820">
    <property type="entry name" value="alpha/beta hydrolase"/>
    <property type="match status" value="1"/>
</dbReference>
<dbReference type="PROSITE" id="PS51257">
    <property type="entry name" value="PROKAR_LIPOPROTEIN"/>
    <property type="match status" value="1"/>
</dbReference>
<dbReference type="GO" id="GO:0016020">
    <property type="term" value="C:membrane"/>
    <property type="evidence" value="ECO:0007669"/>
    <property type="project" value="TreeGrafter"/>
</dbReference>
<dbReference type="Pfam" id="PF00561">
    <property type="entry name" value="Abhydrolase_1"/>
    <property type="match status" value="1"/>
</dbReference>
<dbReference type="Proteomes" id="UP000634476">
    <property type="component" value="Unassembled WGS sequence"/>
</dbReference>
<feature type="domain" description="AB hydrolase-1" evidence="3">
    <location>
        <begin position="49"/>
        <end position="164"/>
    </location>
</feature>
<dbReference type="GO" id="GO:0003824">
    <property type="term" value="F:catalytic activity"/>
    <property type="evidence" value="ECO:0007669"/>
    <property type="project" value="UniProtKB-ARBA"/>
</dbReference>
<dbReference type="EMBL" id="BOOK01000008">
    <property type="protein sequence ID" value="GIH99380.1"/>
    <property type="molecule type" value="Genomic_DNA"/>
</dbReference>